<sequence>MDQGQTVVTAQGARGPHTFSHPHPVPSHSAVPILSASCCLLPFRYAHPRKPHGPKSREQNRSAPPRPVGHFSLSHAKAFFFNEALERHHQLLYLGSSPSQTNEQKEASLPFPTPAAAAAALRLSPHPIFLRPTVNPSRRARDYIGLGAAGSSSSSSSCSGVVEGAAGPHLALRLGLPGSESPGRGAEAAEHVDAALTLGPAPARGGAKRGFADSLDLPAKRDAGASPDAAGDVSREEKGVAETAAGAPRAAK</sequence>
<accession>A0A835KHS8</accession>
<dbReference type="Proteomes" id="UP000636709">
    <property type="component" value="Unassembled WGS sequence"/>
</dbReference>
<keyword evidence="3" id="KW-1185">Reference proteome</keyword>
<dbReference type="EMBL" id="JACEFO010001646">
    <property type="protein sequence ID" value="KAF8726675.1"/>
    <property type="molecule type" value="Genomic_DNA"/>
</dbReference>
<protein>
    <submittedName>
        <fullName evidence="2">Uncharacterized protein</fullName>
    </submittedName>
</protein>
<evidence type="ECO:0000313" key="2">
    <source>
        <dbReference type="EMBL" id="KAF8726675.1"/>
    </source>
</evidence>
<gene>
    <name evidence="2" type="ORF">HU200_019139</name>
</gene>
<feature type="region of interest" description="Disordered" evidence="1">
    <location>
        <begin position="1"/>
        <end position="26"/>
    </location>
</feature>
<organism evidence="2 3">
    <name type="scientific">Digitaria exilis</name>
    <dbReference type="NCBI Taxonomy" id="1010633"/>
    <lineage>
        <taxon>Eukaryota</taxon>
        <taxon>Viridiplantae</taxon>
        <taxon>Streptophyta</taxon>
        <taxon>Embryophyta</taxon>
        <taxon>Tracheophyta</taxon>
        <taxon>Spermatophyta</taxon>
        <taxon>Magnoliopsida</taxon>
        <taxon>Liliopsida</taxon>
        <taxon>Poales</taxon>
        <taxon>Poaceae</taxon>
        <taxon>PACMAD clade</taxon>
        <taxon>Panicoideae</taxon>
        <taxon>Panicodae</taxon>
        <taxon>Paniceae</taxon>
        <taxon>Anthephorinae</taxon>
        <taxon>Digitaria</taxon>
    </lineage>
</organism>
<dbReference type="AlphaFoldDB" id="A0A835KHS8"/>
<feature type="region of interest" description="Disordered" evidence="1">
    <location>
        <begin position="199"/>
        <end position="252"/>
    </location>
</feature>
<feature type="region of interest" description="Disordered" evidence="1">
    <location>
        <begin position="49"/>
        <end position="68"/>
    </location>
</feature>
<comment type="caution">
    <text evidence="2">The sequence shown here is derived from an EMBL/GenBank/DDBJ whole genome shotgun (WGS) entry which is preliminary data.</text>
</comment>
<proteinExistence type="predicted"/>
<evidence type="ECO:0000256" key="1">
    <source>
        <dbReference type="SAM" id="MobiDB-lite"/>
    </source>
</evidence>
<name>A0A835KHS8_9POAL</name>
<reference evidence="2" key="1">
    <citation type="submission" date="2020-07" db="EMBL/GenBank/DDBJ databases">
        <title>Genome sequence and genetic diversity analysis of an under-domesticated orphan crop, white fonio (Digitaria exilis).</title>
        <authorList>
            <person name="Bennetzen J.L."/>
            <person name="Chen S."/>
            <person name="Ma X."/>
            <person name="Wang X."/>
            <person name="Yssel A.E.J."/>
            <person name="Chaluvadi S.R."/>
            <person name="Johnson M."/>
            <person name="Gangashetty P."/>
            <person name="Hamidou F."/>
            <person name="Sanogo M.D."/>
            <person name="Zwaenepoel A."/>
            <person name="Wallace J."/>
            <person name="Van De Peer Y."/>
            <person name="Van Deynze A."/>
        </authorList>
    </citation>
    <scope>NUCLEOTIDE SEQUENCE</scope>
    <source>
        <tissue evidence="2">Leaves</tissue>
    </source>
</reference>
<evidence type="ECO:0000313" key="3">
    <source>
        <dbReference type="Proteomes" id="UP000636709"/>
    </source>
</evidence>